<feature type="region of interest" description="Disordered" evidence="1">
    <location>
        <begin position="30"/>
        <end position="54"/>
    </location>
</feature>
<evidence type="ECO:0000313" key="2">
    <source>
        <dbReference type="EMBL" id="CAK9183353.1"/>
    </source>
</evidence>
<comment type="caution">
    <text evidence="2">The sequence shown here is derived from an EMBL/GenBank/DDBJ whole genome shotgun (WGS) entry which is preliminary data.</text>
</comment>
<dbReference type="AlphaFoldDB" id="A0ABC8UQP3"/>
<evidence type="ECO:0000256" key="1">
    <source>
        <dbReference type="SAM" id="MobiDB-lite"/>
    </source>
</evidence>
<feature type="non-terminal residue" evidence="2">
    <location>
        <position position="54"/>
    </location>
</feature>
<feature type="non-terminal residue" evidence="2">
    <location>
        <position position="1"/>
    </location>
</feature>
<gene>
    <name evidence="2" type="ORF">ILEXP_LOCUS53616</name>
</gene>
<proteinExistence type="predicted"/>
<name>A0ABC8UQP3_9AQUA</name>
<dbReference type="EMBL" id="CAUOFW020008614">
    <property type="protein sequence ID" value="CAK9183353.1"/>
    <property type="molecule type" value="Genomic_DNA"/>
</dbReference>
<dbReference type="Proteomes" id="UP001642360">
    <property type="component" value="Unassembled WGS sequence"/>
</dbReference>
<accession>A0ABC8UQP3</accession>
<sequence>NFLLAKLMDTMLLERGVREIEGEVRGRGVRQRSVLGERRERDRGRSERERHETK</sequence>
<protein>
    <submittedName>
        <fullName evidence="2">Uncharacterized protein</fullName>
    </submittedName>
</protein>
<organism evidence="2 3">
    <name type="scientific">Ilex paraguariensis</name>
    <name type="common">yerba mate</name>
    <dbReference type="NCBI Taxonomy" id="185542"/>
    <lineage>
        <taxon>Eukaryota</taxon>
        <taxon>Viridiplantae</taxon>
        <taxon>Streptophyta</taxon>
        <taxon>Embryophyta</taxon>
        <taxon>Tracheophyta</taxon>
        <taxon>Spermatophyta</taxon>
        <taxon>Magnoliopsida</taxon>
        <taxon>eudicotyledons</taxon>
        <taxon>Gunneridae</taxon>
        <taxon>Pentapetalae</taxon>
        <taxon>asterids</taxon>
        <taxon>campanulids</taxon>
        <taxon>Aquifoliales</taxon>
        <taxon>Aquifoliaceae</taxon>
        <taxon>Ilex</taxon>
    </lineage>
</organism>
<keyword evidence="3" id="KW-1185">Reference proteome</keyword>
<evidence type="ECO:0000313" key="3">
    <source>
        <dbReference type="Proteomes" id="UP001642360"/>
    </source>
</evidence>
<feature type="compositionally biased region" description="Basic and acidic residues" evidence="1">
    <location>
        <begin position="35"/>
        <end position="54"/>
    </location>
</feature>
<reference evidence="2 3" key="1">
    <citation type="submission" date="2024-02" db="EMBL/GenBank/DDBJ databases">
        <authorList>
            <person name="Vignale AGUSTIN F."/>
            <person name="Sosa J E."/>
            <person name="Modenutti C."/>
        </authorList>
    </citation>
    <scope>NUCLEOTIDE SEQUENCE [LARGE SCALE GENOMIC DNA]</scope>
</reference>